<dbReference type="AlphaFoldDB" id="A0A0N0RD55"/>
<organism evidence="2">
    <name type="scientific">Levilinea saccharolytica</name>
    <dbReference type="NCBI Taxonomy" id="229921"/>
    <lineage>
        <taxon>Bacteria</taxon>
        <taxon>Bacillati</taxon>
        <taxon>Chloroflexota</taxon>
        <taxon>Anaerolineae</taxon>
        <taxon>Anaerolineales</taxon>
        <taxon>Anaerolineaceae</taxon>
        <taxon>Levilinea</taxon>
    </lineage>
</organism>
<name>A0A0N0RD55_9CHLR</name>
<evidence type="ECO:0000256" key="1">
    <source>
        <dbReference type="SAM" id="Phobius"/>
    </source>
</evidence>
<gene>
    <name evidence="2" type="ORF">LSAC_03533</name>
</gene>
<dbReference type="EMBL" id="DF967975">
    <property type="protein sequence ID" value="GAP19623.1"/>
    <property type="molecule type" value="Genomic_DNA"/>
</dbReference>
<keyword evidence="1" id="KW-0472">Membrane</keyword>
<feature type="transmembrane region" description="Helical" evidence="1">
    <location>
        <begin position="15"/>
        <end position="41"/>
    </location>
</feature>
<reference evidence="2" key="1">
    <citation type="journal article" date="2015" name="Genome Announc.">
        <title>Draft Genome Sequences of Anaerolinea thermolimosa IMO-1, Bellilinea caldifistulae GOMI-1, Leptolinea tardivitalis YMTK-2, Levilinea saccharolytica KIBI-1, Longilinea arvoryzae KOME-1, Previously Described as Members of the Class Anaerolineae (Chloroflexi).</title>
        <authorList>
            <person name="Matsuura N."/>
            <person name="Tourlousse M.D."/>
            <person name="Ohashi A."/>
            <person name="Hugenholtz P."/>
            <person name="Sekiguchi Y."/>
        </authorList>
    </citation>
    <scope>NUCLEOTIDE SEQUENCE</scope>
    <source>
        <strain evidence="2">KIBI-1</strain>
    </source>
</reference>
<keyword evidence="1" id="KW-1133">Transmembrane helix</keyword>
<accession>A0A0N0RD55</accession>
<protein>
    <submittedName>
        <fullName evidence="2">Uncharacterized protein</fullName>
    </submittedName>
</protein>
<evidence type="ECO:0000313" key="2">
    <source>
        <dbReference type="EMBL" id="GAP19623.1"/>
    </source>
</evidence>
<keyword evidence="1" id="KW-0812">Transmembrane</keyword>
<proteinExistence type="predicted"/>
<sequence>MNENDDTKLLYKIPIIIYILTAIVFLLIFCICIILVLFLVFGQQLIYIL</sequence>